<organism evidence="2">
    <name type="scientific">Tanacetum cinerariifolium</name>
    <name type="common">Dalmatian daisy</name>
    <name type="synonym">Chrysanthemum cinerariifolium</name>
    <dbReference type="NCBI Taxonomy" id="118510"/>
    <lineage>
        <taxon>Eukaryota</taxon>
        <taxon>Viridiplantae</taxon>
        <taxon>Streptophyta</taxon>
        <taxon>Embryophyta</taxon>
        <taxon>Tracheophyta</taxon>
        <taxon>Spermatophyta</taxon>
        <taxon>Magnoliopsida</taxon>
        <taxon>eudicotyledons</taxon>
        <taxon>Gunneridae</taxon>
        <taxon>Pentapetalae</taxon>
        <taxon>asterids</taxon>
        <taxon>campanulids</taxon>
        <taxon>Asterales</taxon>
        <taxon>Asteraceae</taxon>
        <taxon>Asteroideae</taxon>
        <taxon>Anthemideae</taxon>
        <taxon>Anthemidinae</taxon>
        <taxon>Tanacetum</taxon>
    </lineage>
</organism>
<gene>
    <name evidence="2" type="ORF">Tci_505568</name>
</gene>
<protein>
    <submittedName>
        <fullName evidence="2">Uncharacterized protein</fullName>
    </submittedName>
</protein>
<reference evidence="2" key="1">
    <citation type="journal article" date="2019" name="Sci. Rep.">
        <title>Draft genome of Tanacetum cinerariifolium, the natural source of mosquito coil.</title>
        <authorList>
            <person name="Yamashiro T."/>
            <person name="Shiraishi A."/>
            <person name="Satake H."/>
            <person name="Nakayama K."/>
        </authorList>
    </citation>
    <scope>NUCLEOTIDE SEQUENCE</scope>
</reference>
<comment type="caution">
    <text evidence="2">The sequence shown here is derived from an EMBL/GenBank/DDBJ whole genome shotgun (WGS) entry which is preliminary data.</text>
</comment>
<name>A0A699IGB3_TANCI</name>
<proteinExistence type="predicted"/>
<keyword evidence="1" id="KW-0175">Coiled coil</keyword>
<sequence>MFGVDDLDGEEVVMETTTDVKNSAAPTTYVYKDEVTMAQALAALKTREREEFSKVEKARLLVELIKKRKKHFATLRAQEKRSKPPTKTQMKSQMSTYLRHMGGYKQSHLKGRSFDEIKELFDREMTKVDENVEPAIDDYKALRKCIGIFPDDGDEADDCDAFGSDMDEAPTAPTMFIANLLSADPVTDEAGPSYDLDILSEYVKDNEVPVVHSNVSSVPNDAFMMIYDDMVFSVATNSELNVARFTDMIVAHTAVEARCLELEVELAKLHNTSHHDNQEDLINCFSKLKVNHLNLQLKYQNLKDSFGNNPSTPDKDTPDFDSVFVIGKMQAFLQGKDNVIRQLKKQISQLQVTRADTNCTLKVLTIDSQITKLTKQVTNLQAQNNLFRVENDKIKQHYKELYDSIKITGAKHIEQATALTTENVNLKAQTLEKVNSVSKD</sequence>
<dbReference type="AlphaFoldDB" id="A0A699IGB3"/>
<accession>A0A699IGB3</accession>
<feature type="coiled-coil region" evidence="1">
    <location>
        <begin position="333"/>
        <end position="360"/>
    </location>
</feature>
<evidence type="ECO:0000313" key="2">
    <source>
        <dbReference type="EMBL" id="GEZ33595.1"/>
    </source>
</evidence>
<dbReference type="EMBL" id="BKCJ010266789">
    <property type="protein sequence ID" value="GEZ33595.1"/>
    <property type="molecule type" value="Genomic_DNA"/>
</dbReference>
<evidence type="ECO:0000256" key="1">
    <source>
        <dbReference type="SAM" id="Coils"/>
    </source>
</evidence>